<dbReference type="RefSeq" id="WP_191912038.1">
    <property type="nucleotide sequence ID" value="NZ_JABUXR010000031.1"/>
</dbReference>
<feature type="domain" description="Insertion element IS150 protein InsJ-like helix-turn-helix" evidence="1">
    <location>
        <begin position="13"/>
        <end position="57"/>
    </location>
</feature>
<dbReference type="InterPro" id="IPR055247">
    <property type="entry name" value="InsJ-like_HTH"/>
</dbReference>
<dbReference type="EMBL" id="JABUXR010000031">
    <property type="protein sequence ID" value="MBD8086357.1"/>
    <property type="molecule type" value="Genomic_DNA"/>
</dbReference>
<protein>
    <submittedName>
        <fullName evidence="2">Transposase</fullName>
    </submittedName>
</protein>
<proteinExistence type="predicted"/>
<dbReference type="SUPFAM" id="SSF46689">
    <property type="entry name" value="Homeodomain-like"/>
    <property type="match status" value="1"/>
</dbReference>
<gene>
    <name evidence="2" type="ORF">HUK45_09085</name>
</gene>
<evidence type="ECO:0000313" key="3">
    <source>
        <dbReference type="Proteomes" id="UP000645007"/>
    </source>
</evidence>
<dbReference type="Pfam" id="PF13518">
    <property type="entry name" value="HTH_28"/>
    <property type="match status" value="1"/>
</dbReference>
<sequence>MGVTMNRFSLEIKLKAVQMYLSGIGSTTIARRLGIRSKGKVLVWMARYRKYGVQGLEIRSPKYDYDGDFKLKVLK</sequence>
<name>A0ABR8ZM53_9LACO</name>
<dbReference type="Proteomes" id="UP000645007">
    <property type="component" value="Unassembled WGS sequence"/>
</dbReference>
<evidence type="ECO:0000313" key="2">
    <source>
        <dbReference type="EMBL" id="MBD8086357.1"/>
    </source>
</evidence>
<evidence type="ECO:0000259" key="1">
    <source>
        <dbReference type="Pfam" id="PF13518"/>
    </source>
</evidence>
<organism evidence="2 3">
    <name type="scientific">Limosilactobacillus urinaemulieris</name>
    <dbReference type="NCBI Taxonomy" id="2742600"/>
    <lineage>
        <taxon>Bacteria</taxon>
        <taxon>Bacillati</taxon>
        <taxon>Bacillota</taxon>
        <taxon>Bacilli</taxon>
        <taxon>Lactobacillales</taxon>
        <taxon>Lactobacillaceae</taxon>
        <taxon>Limosilactobacillus</taxon>
    </lineage>
</organism>
<comment type="caution">
    <text evidence="2">The sequence shown here is derived from an EMBL/GenBank/DDBJ whole genome shotgun (WGS) entry which is preliminary data.</text>
</comment>
<reference evidence="2 3" key="1">
    <citation type="submission" date="2020-06" db="EMBL/GenBank/DDBJ databases">
        <title>Limosilactobacillus sp. nov.</title>
        <authorList>
            <person name="Ksiezarek M."/>
            <person name="Goncalves Ribeiro T."/>
            <person name="Rocha J."/>
            <person name="Grosso F."/>
            <person name="Peixe L."/>
        </authorList>
    </citation>
    <scope>NUCLEOTIDE SEQUENCE [LARGE SCALE GENOMIC DNA]</scope>
    <source>
        <strain evidence="3">c9Ua_26_M</strain>
    </source>
</reference>
<dbReference type="InterPro" id="IPR009057">
    <property type="entry name" value="Homeodomain-like_sf"/>
</dbReference>
<keyword evidence="3" id="KW-1185">Reference proteome</keyword>
<accession>A0ABR8ZM53</accession>